<name>A0A8H6W558_9AGAR</name>
<organism evidence="2 3">
    <name type="scientific">Mycena indigotica</name>
    <dbReference type="NCBI Taxonomy" id="2126181"/>
    <lineage>
        <taxon>Eukaryota</taxon>
        <taxon>Fungi</taxon>
        <taxon>Dikarya</taxon>
        <taxon>Basidiomycota</taxon>
        <taxon>Agaricomycotina</taxon>
        <taxon>Agaricomycetes</taxon>
        <taxon>Agaricomycetidae</taxon>
        <taxon>Agaricales</taxon>
        <taxon>Marasmiineae</taxon>
        <taxon>Mycenaceae</taxon>
        <taxon>Mycena</taxon>
    </lineage>
</organism>
<evidence type="ECO:0000256" key="1">
    <source>
        <dbReference type="SAM" id="MobiDB-lite"/>
    </source>
</evidence>
<feature type="region of interest" description="Disordered" evidence="1">
    <location>
        <begin position="74"/>
        <end position="102"/>
    </location>
</feature>
<dbReference type="AlphaFoldDB" id="A0A8H6W558"/>
<evidence type="ECO:0000313" key="3">
    <source>
        <dbReference type="Proteomes" id="UP000636479"/>
    </source>
</evidence>
<protein>
    <submittedName>
        <fullName evidence="2">Uncharacterized protein</fullName>
    </submittedName>
</protein>
<sequence length="362" mass="39429">MQNDPLLPMLMPLPRPSPPAGAYISPSPSKRTDVAITPTYSAFKEINTVDEARRRAEFVTPELDDAASYSGLTLPTPAPIPFPSQRARLLDPHSPDDDYEDGEEYQVKESVGEAQLGDDFVENNLLPANQHPDLTMVDALAYTDLELALEDPAVDDALEKLFNSPAFYEAAGFPLPFDFPHNSSTIENTAELVLLPEEAPDVAINDEHLVPGGGARLADDTVFRKTFLTALTKSSAPTAASELLGVNSGSFDPDIIPVFSKPSAQVEESTNAEGRNTNVFGKSASTRNNTLAANQSEDFATDITNQPDLEAFKDALGRHNAFAMNMTNIIDVEELKDVNRQATTYRVLNQRKKDAGSLFEFP</sequence>
<feature type="region of interest" description="Disordered" evidence="1">
    <location>
        <begin position="1"/>
        <end position="31"/>
    </location>
</feature>
<gene>
    <name evidence="2" type="ORF">MIND_00783200</name>
</gene>
<keyword evidence="3" id="KW-1185">Reference proteome</keyword>
<dbReference type="EMBL" id="JACAZF010000006">
    <property type="protein sequence ID" value="KAF7302163.1"/>
    <property type="molecule type" value="Genomic_DNA"/>
</dbReference>
<dbReference type="RefSeq" id="XP_037220163.1">
    <property type="nucleotide sequence ID" value="XM_037364519.1"/>
</dbReference>
<dbReference type="GeneID" id="59347035"/>
<proteinExistence type="predicted"/>
<evidence type="ECO:0000313" key="2">
    <source>
        <dbReference type="EMBL" id="KAF7302163.1"/>
    </source>
</evidence>
<feature type="compositionally biased region" description="Low complexity" evidence="1">
    <location>
        <begin position="1"/>
        <end position="10"/>
    </location>
</feature>
<accession>A0A8H6W558</accession>
<comment type="caution">
    <text evidence="2">The sequence shown here is derived from an EMBL/GenBank/DDBJ whole genome shotgun (WGS) entry which is preliminary data.</text>
</comment>
<reference evidence="2" key="1">
    <citation type="submission" date="2020-05" db="EMBL/GenBank/DDBJ databases">
        <title>Mycena genomes resolve the evolution of fungal bioluminescence.</title>
        <authorList>
            <person name="Tsai I.J."/>
        </authorList>
    </citation>
    <scope>NUCLEOTIDE SEQUENCE</scope>
    <source>
        <strain evidence="2">171206Taipei</strain>
    </source>
</reference>
<dbReference type="Proteomes" id="UP000636479">
    <property type="component" value="Unassembled WGS sequence"/>
</dbReference>